<feature type="transmembrane region" description="Helical" evidence="1">
    <location>
        <begin position="7"/>
        <end position="26"/>
    </location>
</feature>
<organism evidence="2 3">
    <name type="scientific">Priestia taiwanensis</name>
    <dbReference type="NCBI Taxonomy" id="1347902"/>
    <lineage>
        <taxon>Bacteria</taxon>
        <taxon>Bacillati</taxon>
        <taxon>Bacillota</taxon>
        <taxon>Bacilli</taxon>
        <taxon>Bacillales</taxon>
        <taxon>Bacillaceae</taxon>
        <taxon>Priestia</taxon>
    </lineage>
</organism>
<evidence type="ECO:0000313" key="3">
    <source>
        <dbReference type="Proteomes" id="UP000605259"/>
    </source>
</evidence>
<dbReference type="RefSeq" id="WP_188387155.1">
    <property type="nucleotide sequence ID" value="NZ_BMFK01000001.1"/>
</dbReference>
<comment type="caution">
    <text evidence="2">The sequence shown here is derived from an EMBL/GenBank/DDBJ whole genome shotgun (WGS) entry which is preliminary data.</text>
</comment>
<proteinExistence type="predicted"/>
<accession>A0A917ENJ1</accession>
<keyword evidence="1" id="KW-0472">Membrane</keyword>
<dbReference type="Proteomes" id="UP000605259">
    <property type="component" value="Unassembled WGS sequence"/>
</dbReference>
<gene>
    <name evidence="2" type="ORF">GCM10007140_08270</name>
</gene>
<name>A0A917ENJ1_9BACI</name>
<dbReference type="EMBL" id="BMFK01000001">
    <property type="protein sequence ID" value="GGE60234.1"/>
    <property type="molecule type" value="Genomic_DNA"/>
</dbReference>
<feature type="transmembrane region" description="Helical" evidence="1">
    <location>
        <begin position="76"/>
        <end position="95"/>
    </location>
</feature>
<evidence type="ECO:0000256" key="1">
    <source>
        <dbReference type="SAM" id="Phobius"/>
    </source>
</evidence>
<evidence type="ECO:0000313" key="2">
    <source>
        <dbReference type="EMBL" id="GGE60234.1"/>
    </source>
</evidence>
<keyword evidence="1" id="KW-1133">Transmembrane helix</keyword>
<dbReference type="AlphaFoldDB" id="A0A917ENJ1"/>
<sequence length="96" mass="11086">MRFLLELLRIIILFLLIGGIASNIITNIYSNFDINIDSYIWFIHTAIFLSFFVLYRNKLQFSGWYVGKGREKLPETVSAVLICSSILLLTIPPIFI</sequence>
<keyword evidence="3" id="KW-1185">Reference proteome</keyword>
<protein>
    <submittedName>
        <fullName evidence="2">Uncharacterized protein</fullName>
    </submittedName>
</protein>
<keyword evidence="1" id="KW-0812">Transmembrane</keyword>
<reference evidence="2" key="2">
    <citation type="submission" date="2020-09" db="EMBL/GenBank/DDBJ databases">
        <authorList>
            <person name="Sun Q."/>
            <person name="Zhou Y."/>
        </authorList>
    </citation>
    <scope>NUCLEOTIDE SEQUENCE</scope>
    <source>
        <strain evidence="2">CGMCC 1.12698</strain>
    </source>
</reference>
<feature type="transmembrane region" description="Helical" evidence="1">
    <location>
        <begin position="38"/>
        <end position="55"/>
    </location>
</feature>
<reference evidence="2" key="1">
    <citation type="journal article" date="2014" name="Int. J. Syst. Evol. Microbiol.">
        <title>Complete genome sequence of Corynebacterium casei LMG S-19264T (=DSM 44701T), isolated from a smear-ripened cheese.</title>
        <authorList>
            <consortium name="US DOE Joint Genome Institute (JGI-PGF)"/>
            <person name="Walter F."/>
            <person name="Albersmeier A."/>
            <person name="Kalinowski J."/>
            <person name="Ruckert C."/>
        </authorList>
    </citation>
    <scope>NUCLEOTIDE SEQUENCE</scope>
    <source>
        <strain evidence="2">CGMCC 1.12698</strain>
    </source>
</reference>